<evidence type="ECO:0000256" key="1">
    <source>
        <dbReference type="ARBA" id="ARBA00004123"/>
    </source>
</evidence>
<dbReference type="GO" id="GO:1990333">
    <property type="term" value="C:mitotic checkpoint complex, CDC20-MAD2 subcomplex"/>
    <property type="evidence" value="ECO:0007669"/>
    <property type="project" value="EnsemblFungi"/>
</dbReference>
<comment type="similarity">
    <text evidence="2">Belongs to the MAD2 family.</text>
</comment>
<protein>
    <recommendedName>
        <fullName evidence="7">HORMA domain-containing protein</fullName>
    </recommendedName>
</protein>
<evidence type="ECO:0000256" key="5">
    <source>
        <dbReference type="ARBA" id="ARBA00023242"/>
    </source>
</evidence>
<dbReference type="GeneID" id="30181237"/>
<dbReference type="GO" id="GO:0005737">
    <property type="term" value="C:cytoplasm"/>
    <property type="evidence" value="ECO:0007669"/>
    <property type="project" value="TreeGrafter"/>
</dbReference>
<dbReference type="Proteomes" id="UP000094455">
    <property type="component" value="Unassembled WGS sequence"/>
</dbReference>
<dbReference type="GO" id="GO:0007094">
    <property type="term" value="P:mitotic spindle assembly checkpoint signaling"/>
    <property type="evidence" value="ECO:0007669"/>
    <property type="project" value="EnsemblFungi"/>
</dbReference>
<reference evidence="8 9" key="1">
    <citation type="journal article" date="2016" name="Proc. Natl. Acad. Sci. U.S.A.">
        <title>Comparative genomics of biotechnologically important yeasts.</title>
        <authorList>
            <person name="Riley R."/>
            <person name="Haridas S."/>
            <person name="Wolfe K.H."/>
            <person name="Lopes M.R."/>
            <person name="Hittinger C.T."/>
            <person name="Goeker M."/>
            <person name="Salamov A.A."/>
            <person name="Wisecaver J.H."/>
            <person name="Long T.M."/>
            <person name="Calvey C.H."/>
            <person name="Aerts A.L."/>
            <person name="Barry K.W."/>
            <person name="Choi C."/>
            <person name="Clum A."/>
            <person name="Coughlan A.Y."/>
            <person name="Deshpande S."/>
            <person name="Douglass A.P."/>
            <person name="Hanson S.J."/>
            <person name="Klenk H.-P."/>
            <person name="LaButti K.M."/>
            <person name="Lapidus A."/>
            <person name="Lindquist E.A."/>
            <person name="Lipzen A.M."/>
            <person name="Meier-Kolthoff J.P."/>
            <person name="Ohm R.A."/>
            <person name="Otillar R.P."/>
            <person name="Pangilinan J.L."/>
            <person name="Peng Y."/>
            <person name="Rokas A."/>
            <person name="Rosa C.A."/>
            <person name="Scheuner C."/>
            <person name="Sibirny A.A."/>
            <person name="Slot J.C."/>
            <person name="Stielow J.B."/>
            <person name="Sun H."/>
            <person name="Kurtzman C.P."/>
            <person name="Blackwell M."/>
            <person name="Grigoriev I.V."/>
            <person name="Jeffries T.W."/>
        </authorList>
    </citation>
    <scope>NUCLEOTIDE SEQUENCE [LARGE SCALE GENOMIC DNA]</scope>
    <source>
        <strain evidence="8 9">NRRL Y-2026</strain>
    </source>
</reference>
<dbReference type="OrthoDB" id="1806at2759"/>
<accession>A0A1E3NFF0</accession>
<sequence length="214" mass="24929">MEVNDERTLKLSGSSRVVSDYFEICIHNILFQRHVYPKEDFKVIRKFGLNLVYSKDDEVISYIKQITRQLHRWIVDGKINVLTMLIVLKETNQVSEKWMFHIDLVHDKSEEDPSSTSNSRNVKGVKTLEDIQKEIQLIIRQISSSITFLPEFEDPQTFKILVHTTDNFEAPKDWDDANLSTDIEGKGVESVKFDNFATGNHKVSTFVTYQTREQ</sequence>
<evidence type="ECO:0000256" key="2">
    <source>
        <dbReference type="ARBA" id="ARBA00010348"/>
    </source>
</evidence>
<dbReference type="GO" id="GO:0005654">
    <property type="term" value="C:nucleoplasm"/>
    <property type="evidence" value="ECO:0007669"/>
    <property type="project" value="TreeGrafter"/>
</dbReference>
<dbReference type="STRING" id="763406.A0A1E3NFF0"/>
<dbReference type="InterPro" id="IPR036570">
    <property type="entry name" value="HORMA_dom_sf"/>
</dbReference>
<dbReference type="GO" id="GO:0000776">
    <property type="term" value="C:kinetochore"/>
    <property type="evidence" value="ECO:0007669"/>
    <property type="project" value="EnsemblFungi"/>
</dbReference>
<dbReference type="GO" id="GO:0044774">
    <property type="term" value="P:mitotic DNA integrity checkpoint signaling"/>
    <property type="evidence" value="ECO:0007669"/>
    <property type="project" value="EnsemblFungi"/>
</dbReference>
<dbReference type="GO" id="GO:0051301">
    <property type="term" value="P:cell division"/>
    <property type="evidence" value="ECO:0007669"/>
    <property type="project" value="UniProtKB-KW"/>
</dbReference>
<dbReference type="SUPFAM" id="SSF56019">
    <property type="entry name" value="The spindle assembly checkpoint protein mad2"/>
    <property type="match status" value="1"/>
</dbReference>
<keyword evidence="5" id="KW-0539">Nucleus</keyword>
<evidence type="ECO:0000256" key="6">
    <source>
        <dbReference type="ARBA" id="ARBA00023306"/>
    </source>
</evidence>
<dbReference type="PANTHER" id="PTHR11842">
    <property type="entry name" value="MITOTIC SPINDLE ASSEMBLY CHECKPOINT PROTEIN MAD2"/>
    <property type="match status" value="1"/>
</dbReference>
<dbReference type="Pfam" id="PF02301">
    <property type="entry name" value="HORMA"/>
    <property type="match status" value="1"/>
</dbReference>
<proteinExistence type="inferred from homology"/>
<evidence type="ECO:0000256" key="4">
    <source>
        <dbReference type="ARBA" id="ARBA00022776"/>
    </source>
</evidence>
<name>A0A1E3NFF0_9ASCO</name>
<dbReference type="GO" id="GO:1902499">
    <property type="term" value="P:positive regulation of protein autoubiquitination"/>
    <property type="evidence" value="ECO:0007669"/>
    <property type="project" value="EnsemblFungi"/>
</dbReference>
<evidence type="ECO:0000256" key="3">
    <source>
        <dbReference type="ARBA" id="ARBA00022618"/>
    </source>
</evidence>
<organism evidence="8 9">
    <name type="scientific">Pichia membranifaciens NRRL Y-2026</name>
    <dbReference type="NCBI Taxonomy" id="763406"/>
    <lineage>
        <taxon>Eukaryota</taxon>
        <taxon>Fungi</taxon>
        <taxon>Dikarya</taxon>
        <taxon>Ascomycota</taxon>
        <taxon>Saccharomycotina</taxon>
        <taxon>Pichiomycetes</taxon>
        <taxon>Pichiales</taxon>
        <taxon>Pichiaceae</taxon>
        <taxon>Pichia</taxon>
    </lineage>
</organism>
<dbReference type="InterPro" id="IPR045091">
    <property type="entry name" value="Mad2-like"/>
</dbReference>
<feature type="domain" description="HORMA" evidence="7">
    <location>
        <begin position="12"/>
        <end position="207"/>
    </location>
</feature>
<dbReference type="InterPro" id="IPR003511">
    <property type="entry name" value="HORMA_dom"/>
</dbReference>
<dbReference type="RefSeq" id="XP_019015980.1">
    <property type="nucleotide sequence ID" value="XM_019164550.1"/>
</dbReference>
<dbReference type="PROSITE" id="PS50815">
    <property type="entry name" value="HORMA"/>
    <property type="match status" value="1"/>
</dbReference>
<keyword evidence="4" id="KW-0498">Mitosis</keyword>
<dbReference type="PANTHER" id="PTHR11842:SF11">
    <property type="entry name" value="MITOTIC SPINDLE ASSEMBLY CHECKPOINT PROTEIN MAD2A"/>
    <property type="match status" value="1"/>
</dbReference>
<comment type="subcellular location">
    <subcellularLocation>
        <location evidence="1">Nucleus</location>
    </subcellularLocation>
</comment>
<evidence type="ECO:0000259" key="7">
    <source>
        <dbReference type="PROSITE" id="PS50815"/>
    </source>
</evidence>
<evidence type="ECO:0000313" key="8">
    <source>
        <dbReference type="EMBL" id="ODQ44867.1"/>
    </source>
</evidence>
<dbReference type="Gene3D" id="3.30.900.10">
    <property type="entry name" value="HORMA domain"/>
    <property type="match status" value="1"/>
</dbReference>
<gene>
    <name evidence="8" type="ORF">PICMEDRAFT_73678</name>
</gene>
<keyword evidence="6" id="KW-0131">Cell cycle</keyword>
<dbReference type="AlphaFoldDB" id="A0A1E3NFF0"/>
<keyword evidence="3" id="KW-0132">Cell division</keyword>
<keyword evidence="9" id="KW-1185">Reference proteome</keyword>
<evidence type="ECO:0000313" key="9">
    <source>
        <dbReference type="Proteomes" id="UP000094455"/>
    </source>
</evidence>
<dbReference type="EMBL" id="KV454005">
    <property type="protein sequence ID" value="ODQ44867.1"/>
    <property type="molecule type" value="Genomic_DNA"/>
</dbReference>